<gene>
    <name evidence="1" type="ORF">HMPREF0004_0807</name>
</gene>
<dbReference type="AlphaFoldDB" id="D4X5R0"/>
<name>D4X5R0_9BURK</name>
<protein>
    <submittedName>
        <fullName evidence="1">Uncharacterized protein</fullName>
    </submittedName>
</protein>
<evidence type="ECO:0000313" key="1">
    <source>
        <dbReference type="EMBL" id="EFF77848.1"/>
    </source>
</evidence>
<sequence>MGFRCAFRGRGATVSPAPARFDRRSEKPCWKTDGESVFQSLA</sequence>
<evidence type="ECO:0000313" key="2">
    <source>
        <dbReference type="Proteomes" id="UP000004510"/>
    </source>
</evidence>
<dbReference type="PATRIC" id="fig|742159.3.peg.1650"/>
<dbReference type="EMBL" id="ADMS01000019">
    <property type="protein sequence ID" value="EFF77848.1"/>
    <property type="molecule type" value="Genomic_DNA"/>
</dbReference>
<comment type="caution">
    <text evidence="1">The sequence shown here is derived from an EMBL/GenBank/DDBJ whole genome shotgun (WGS) entry which is preliminary data.</text>
</comment>
<accession>D4X5R0</accession>
<reference evidence="2" key="1">
    <citation type="submission" date="2010-03" db="EMBL/GenBank/DDBJ databases">
        <title>Complete sequence of Mobiluncus curtisii ATCC 43063.</title>
        <authorList>
            <person name="Muzny D."/>
            <person name="Qin X."/>
            <person name="Deng J."/>
            <person name="Jiang H."/>
            <person name="Liu Y."/>
            <person name="Qu J."/>
            <person name="Song X.-Z."/>
            <person name="Zhang L."/>
            <person name="Thornton R."/>
            <person name="Coyle M."/>
            <person name="Francisco L."/>
            <person name="Jackson L."/>
            <person name="Javaid M."/>
            <person name="Korchina V."/>
            <person name="Kovar C."/>
            <person name="Mata R."/>
            <person name="Mathew T."/>
            <person name="Ngo R."/>
            <person name="Nguyen L."/>
            <person name="Nguyen N."/>
            <person name="Okwuonu G."/>
            <person name="Ongeri F."/>
            <person name="Pham C."/>
            <person name="Simmons D."/>
            <person name="Wilczek-Boney K."/>
            <person name="Hale W."/>
            <person name="Jakkamsetti A."/>
            <person name="Pham P."/>
            <person name="Ruth R."/>
            <person name="San Lucas F."/>
            <person name="Warren J."/>
            <person name="Zhang J."/>
            <person name="Zhao Z."/>
            <person name="Zhou C."/>
            <person name="Zhu D."/>
            <person name="Lee S."/>
            <person name="Bess C."/>
            <person name="Blankenburg K."/>
            <person name="Forbes L."/>
            <person name="Fu Q."/>
            <person name="Gubbala S."/>
            <person name="Hirani K."/>
            <person name="Jayaseelan J.C."/>
            <person name="Lara F."/>
            <person name="Munidasa M."/>
            <person name="Palculict T."/>
            <person name="Patil S."/>
            <person name="Pu L.-L."/>
            <person name="Saada N."/>
            <person name="Tang L."/>
            <person name="Weissenberger G."/>
            <person name="Zhu Y."/>
            <person name="Hemphill L."/>
            <person name="Shang Y."/>
            <person name="Youmans B."/>
            <person name="Ayvaz T."/>
            <person name="Ross M."/>
            <person name="Santibanez J."/>
            <person name="Aqrawi P."/>
            <person name="Gross S."/>
            <person name="Joshi V."/>
            <person name="Fowler G."/>
            <person name="Nazareth L."/>
            <person name="Reid J."/>
            <person name="Worley K."/>
            <person name="Petrosino J."/>
            <person name="Highlander S."/>
            <person name="Gibbs R."/>
            <person name="Gibbs R."/>
        </authorList>
    </citation>
    <scope>NUCLEOTIDE SEQUENCE [LARGE SCALE GENOMIC DNA]</scope>
    <source>
        <strain evidence="2">ATCC 43553</strain>
    </source>
</reference>
<dbReference type="Proteomes" id="UP000004510">
    <property type="component" value="Unassembled WGS sequence"/>
</dbReference>
<proteinExistence type="predicted"/>
<organism evidence="1 2">
    <name type="scientific">Achromobacter piechaudii ATCC 43553</name>
    <dbReference type="NCBI Taxonomy" id="742159"/>
    <lineage>
        <taxon>Bacteria</taxon>
        <taxon>Pseudomonadati</taxon>
        <taxon>Pseudomonadota</taxon>
        <taxon>Betaproteobacteria</taxon>
        <taxon>Burkholderiales</taxon>
        <taxon>Alcaligenaceae</taxon>
        <taxon>Achromobacter</taxon>
    </lineage>
</organism>
<dbReference type="HOGENOM" id="CLU_3245678_0_0_4"/>